<reference evidence="3" key="1">
    <citation type="submission" date="2017-11" db="EMBL/GenBank/DDBJ databases">
        <authorList>
            <person name="Chan K.G."/>
            <person name="Lee L.S."/>
        </authorList>
    </citation>
    <scope>NUCLEOTIDE SEQUENCE [LARGE SCALE GENOMIC DNA]</scope>
    <source>
        <strain evidence="3">DSM 100970</strain>
    </source>
</reference>
<protein>
    <recommendedName>
        <fullName evidence="1">Crocagin biosynthetic protein CgnE/B domain-containing protein</fullName>
    </recommendedName>
</protein>
<dbReference type="KEGG" id="nba:CUN60_06275"/>
<sequence>MLLTDLYNELLNNQLPIYSDSTQVLNLLDKRGFNNCHFSENFDFINSATKAFVIPTSYEFQQQSNQLWQQKFASILLLFSAIKFDNNITSIDYTLQQFFNLDLPDLLIKRQGFYTQIANSSSLIIQSDDNNRLAVKLSEKLETANFDEILKPGWQYSFAEICEASIVNIKHDKSSFCCDGRFSFDGVIYTIGNQANRERNHDRLIRLIAAINNASQKYLLIEDNQIRSLILDDKDQTELLTAMDYAALERGLAITELAFGCNTRLHYDNINWQVNSVANEGVYGTHLGIGMANKCPHIDFIKASITPQNIS</sequence>
<evidence type="ECO:0000259" key="1">
    <source>
        <dbReference type="Pfam" id="PF26231"/>
    </source>
</evidence>
<dbReference type="EMBL" id="CP024847">
    <property type="protein sequence ID" value="AUR51918.1"/>
    <property type="molecule type" value="Genomic_DNA"/>
</dbReference>
<dbReference type="OrthoDB" id="34067at2"/>
<name>A0A2I7N638_9NEIS</name>
<dbReference type="InterPro" id="IPR058799">
    <property type="entry name" value="CgnE_B"/>
</dbReference>
<dbReference type="AlphaFoldDB" id="A0A2I7N638"/>
<dbReference type="RefSeq" id="WP_102951214.1">
    <property type="nucleotide sequence ID" value="NZ_CP024847.1"/>
</dbReference>
<keyword evidence="3" id="KW-1185">Reference proteome</keyword>
<accession>A0A2I7N638</accession>
<organism evidence="2 3">
    <name type="scientific">Aquella oligotrophica</name>
    <dbReference type="NCBI Taxonomy" id="2067065"/>
    <lineage>
        <taxon>Bacteria</taxon>
        <taxon>Pseudomonadati</taxon>
        <taxon>Pseudomonadota</taxon>
        <taxon>Betaproteobacteria</taxon>
        <taxon>Neisseriales</taxon>
        <taxon>Neisseriaceae</taxon>
        <taxon>Aquella</taxon>
    </lineage>
</organism>
<dbReference type="Proteomes" id="UP000236655">
    <property type="component" value="Chromosome"/>
</dbReference>
<proteinExistence type="predicted"/>
<feature type="domain" description="Crocagin biosynthetic protein CgnE/B" evidence="1">
    <location>
        <begin position="12"/>
        <end position="309"/>
    </location>
</feature>
<evidence type="ECO:0000313" key="2">
    <source>
        <dbReference type="EMBL" id="AUR51918.1"/>
    </source>
</evidence>
<evidence type="ECO:0000313" key="3">
    <source>
        <dbReference type="Proteomes" id="UP000236655"/>
    </source>
</evidence>
<gene>
    <name evidence="2" type="ORF">CUN60_06275</name>
</gene>
<dbReference type="Pfam" id="PF26231">
    <property type="entry name" value="CgnE_B"/>
    <property type="match status" value="1"/>
</dbReference>